<reference evidence="2" key="1">
    <citation type="submission" date="2019-02" db="EMBL/GenBank/DDBJ databases">
        <title>Halonotius sp. a new haloarchaeum isolated from saline soil.</title>
        <authorList>
            <person name="Duran-Viseras A."/>
            <person name="Sanchez-Porro C."/>
            <person name="Ventosa A."/>
        </authorList>
    </citation>
    <scope>NUCLEOTIDE SEQUENCE</scope>
    <source>
        <strain evidence="2">F15B</strain>
    </source>
</reference>
<proteinExistence type="predicted"/>
<dbReference type="InterPro" id="IPR052701">
    <property type="entry name" value="GAG_Ulvan_Degrading_Sulfatases"/>
</dbReference>
<name>A0A8J8TDJ6_9EURY</name>
<dbReference type="EMBL" id="RKLU01000001">
    <property type="protein sequence ID" value="TQQ83367.1"/>
    <property type="molecule type" value="Genomic_DNA"/>
</dbReference>
<dbReference type="OrthoDB" id="3164at2157"/>
<accession>A0A8J8TDJ6</accession>
<dbReference type="Proteomes" id="UP000705823">
    <property type="component" value="Unassembled WGS sequence"/>
</dbReference>
<gene>
    <name evidence="2" type="ORF">EGH24_00775</name>
</gene>
<comment type="caution">
    <text evidence="2">The sequence shown here is derived from an EMBL/GenBank/DDBJ whole genome shotgun (WGS) entry which is preliminary data.</text>
</comment>
<dbReference type="InterPro" id="IPR017850">
    <property type="entry name" value="Alkaline_phosphatase_core_sf"/>
</dbReference>
<dbReference type="Gene3D" id="3.40.720.10">
    <property type="entry name" value="Alkaline Phosphatase, subunit A"/>
    <property type="match status" value="1"/>
</dbReference>
<dbReference type="PANTHER" id="PTHR43751">
    <property type="entry name" value="SULFATASE"/>
    <property type="match status" value="1"/>
</dbReference>
<dbReference type="InterPro" id="IPR000917">
    <property type="entry name" value="Sulfatase_N"/>
</dbReference>
<feature type="domain" description="Sulfatase N-terminal" evidence="1">
    <location>
        <begin position="6"/>
        <end position="315"/>
    </location>
</feature>
<protein>
    <submittedName>
        <fullName evidence="2">Arylsulfatase</fullName>
    </submittedName>
</protein>
<dbReference type="CDD" id="cd16148">
    <property type="entry name" value="sulfatase_like"/>
    <property type="match status" value="1"/>
</dbReference>
<dbReference type="PANTHER" id="PTHR43751:SF3">
    <property type="entry name" value="SULFATASE N-TERMINAL DOMAIN-CONTAINING PROTEIN"/>
    <property type="match status" value="1"/>
</dbReference>
<dbReference type="Pfam" id="PF00884">
    <property type="entry name" value="Sulfatase"/>
    <property type="match status" value="1"/>
</dbReference>
<organism evidence="2 3">
    <name type="scientific">Halonotius terrestris</name>
    <dbReference type="NCBI Taxonomy" id="2487750"/>
    <lineage>
        <taxon>Archaea</taxon>
        <taxon>Methanobacteriati</taxon>
        <taxon>Methanobacteriota</taxon>
        <taxon>Stenosarchaea group</taxon>
        <taxon>Halobacteria</taxon>
        <taxon>Halobacteriales</taxon>
        <taxon>Haloferacaceae</taxon>
        <taxon>Halonotius</taxon>
    </lineage>
</organism>
<evidence type="ECO:0000259" key="1">
    <source>
        <dbReference type="Pfam" id="PF00884"/>
    </source>
</evidence>
<evidence type="ECO:0000313" key="3">
    <source>
        <dbReference type="Proteomes" id="UP000705823"/>
    </source>
</evidence>
<sequence length="423" mass="47783">MQDWNNIILLTLDALRADHLSAYSYHRETSPVLSEFADKGISFTSAYSASSHTREAVPSLLTGCPPANAVDSNYCLAPNTDTLATRLSDKGFTTAAFHSNPFLSRAYGFDRGFDTFDDDFYLGRHRIIALLQRAMDKLRNRHYARAEEINNRALAWIDSLEAKTPFFLWNHYMDTHGPYEPPAEYRSLYRDNVPSNRNAQRLYQRAIDDPDSITSDDRQQLIDLYDSEIQYTDAQIGAFLDALRERNLLDDSLIILTADHGDAFGEHGYYEHPRYLHTELIHVPLFVYHSGVSSSTIQVPVSTVDIAATVMSAVGDEPFCPLGQDLLTIAATPSNFEDRIVYSSARQEGDDSHLRRLSARSTAETWFSTYNHAQAEVLDNDHNSTNLLKEYIDQYIPSNNIVSTEDPNISDSIEDRLAALGYK</sequence>
<dbReference type="AlphaFoldDB" id="A0A8J8TDJ6"/>
<dbReference type="SUPFAM" id="SSF53649">
    <property type="entry name" value="Alkaline phosphatase-like"/>
    <property type="match status" value="1"/>
</dbReference>
<evidence type="ECO:0000313" key="2">
    <source>
        <dbReference type="EMBL" id="TQQ83367.1"/>
    </source>
</evidence>
<dbReference type="RefSeq" id="WP_142978273.1">
    <property type="nucleotide sequence ID" value="NZ_RKLU01000001.1"/>
</dbReference>
<keyword evidence="3" id="KW-1185">Reference proteome</keyword>